<feature type="compositionally biased region" description="Basic residues" evidence="1">
    <location>
        <begin position="1"/>
        <end position="11"/>
    </location>
</feature>
<gene>
    <name evidence="2" type="ORF">AXG93_2865s1110</name>
</gene>
<comment type="caution">
    <text evidence="2">The sequence shown here is derived from an EMBL/GenBank/DDBJ whole genome shotgun (WGS) entry which is preliminary data.</text>
</comment>
<name>A0A176W6K4_MARPO</name>
<reference evidence="2" key="1">
    <citation type="submission" date="2016-03" db="EMBL/GenBank/DDBJ databases">
        <title>Mechanisms controlling the formation of the plant cell surface in tip-growing cells are functionally conserved among land plants.</title>
        <authorList>
            <person name="Honkanen S."/>
            <person name="Jones V.A."/>
            <person name="Morieri G."/>
            <person name="Champion C."/>
            <person name="Hetherington A.J."/>
            <person name="Kelly S."/>
            <person name="Saint-Marcoux D."/>
            <person name="Proust H."/>
            <person name="Prescott H."/>
            <person name="Dolan L."/>
        </authorList>
    </citation>
    <scope>NUCLEOTIDE SEQUENCE [LARGE SCALE GENOMIC DNA]</scope>
    <source>
        <tissue evidence="2">Whole gametophyte</tissue>
    </source>
</reference>
<sequence>MQRRTPTHRRKEFVVGGKSAGKSAFGGRNSPARRHFAIGGISAFGPRSSPSGVKLVRRLRRQRIKISRLRRCAYGDAPTPTDNVRDLRRRTSSALAVSAYAQADGVRSRREVRRELRLHRKEFAYGRACGRMPTAVRDGCEDGFLLFDSESVKVTKAEDASFVDLFKREKSNKNGYRTRDYKDRFRRNVAMALLQLLQPHRTTYITSWQVSFVELTLAGAPVHWSRILHKVTLQQVPSGQPL</sequence>
<feature type="compositionally biased region" description="Low complexity" evidence="1">
    <location>
        <begin position="16"/>
        <end position="27"/>
    </location>
</feature>
<evidence type="ECO:0000313" key="2">
    <source>
        <dbReference type="EMBL" id="OAE28669.1"/>
    </source>
</evidence>
<dbReference type="AlphaFoldDB" id="A0A176W6K4"/>
<accession>A0A176W6K4</accession>
<protein>
    <submittedName>
        <fullName evidence="2">Uncharacterized protein</fullName>
    </submittedName>
</protein>
<proteinExistence type="predicted"/>
<evidence type="ECO:0000256" key="1">
    <source>
        <dbReference type="SAM" id="MobiDB-lite"/>
    </source>
</evidence>
<organism evidence="2 3">
    <name type="scientific">Marchantia polymorpha subsp. ruderalis</name>
    <dbReference type="NCBI Taxonomy" id="1480154"/>
    <lineage>
        <taxon>Eukaryota</taxon>
        <taxon>Viridiplantae</taxon>
        <taxon>Streptophyta</taxon>
        <taxon>Embryophyta</taxon>
        <taxon>Marchantiophyta</taxon>
        <taxon>Marchantiopsida</taxon>
        <taxon>Marchantiidae</taxon>
        <taxon>Marchantiales</taxon>
        <taxon>Marchantiaceae</taxon>
        <taxon>Marchantia</taxon>
    </lineage>
</organism>
<evidence type="ECO:0000313" key="3">
    <source>
        <dbReference type="Proteomes" id="UP000077202"/>
    </source>
</evidence>
<dbReference type="Proteomes" id="UP000077202">
    <property type="component" value="Unassembled WGS sequence"/>
</dbReference>
<feature type="region of interest" description="Disordered" evidence="1">
    <location>
        <begin position="1"/>
        <end position="31"/>
    </location>
</feature>
<dbReference type="EMBL" id="LVLJ01001706">
    <property type="protein sequence ID" value="OAE28669.1"/>
    <property type="molecule type" value="Genomic_DNA"/>
</dbReference>
<keyword evidence="3" id="KW-1185">Reference proteome</keyword>